<dbReference type="Pfam" id="PF01636">
    <property type="entry name" value="APH"/>
    <property type="match status" value="1"/>
</dbReference>
<dbReference type="Proteomes" id="UP001628179">
    <property type="component" value="Unassembled WGS sequence"/>
</dbReference>
<dbReference type="Gene3D" id="3.90.1200.10">
    <property type="match status" value="1"/>
</dbReference>
<dbReference type="PANTHER" id="PTHR21310:SF55">
    <property type="entry name" value="AMINOGLYCOSIDE PHOSPHOTRANSFERASE DOMAIN-CONTAINING PROTEIN"/>
    <property type="match status" value="1"/>
</dbReference>
<dbReference type="EMBL" id="BAAFSV010000001">
    <property type="protein sequence ID" value="GAB1311874.1"/>
    <property type="molecule type" value="Genomic_DNA"/>
</dbReference>
<organism evidence="2 3">
    <name type="scientific">Madurella fahalii</name>
    <dbReference type="NCBI Taxonomy" id="1157608"/>
    <lineage>
        <taxon>Eukaryota</taxon>
        <taxon>Fungi</taxon>
        <taxon>Dikarya</taxon>
        <taxon>Ascomycota</taxon>
        <taxon>Pezizomycotina</taxon>
        <taxon>Sordariomycetes</taxon>
        <taxon>Sordariomycetidae</taxon>
        <taxon>Sordariales</taxon>
        <taxon>Sordariales incertae sedis</taxon>
        <taxon>Madurella</taxon>
    </lineage>
</organism>
<evidence type="ECO:0000313" key="3">
    <source>
        <dbReference type="Proteomes" id="UP001628179"/>
    </source>
</evidence>
<protein>
    <recommendedName>
        <fullName evidence="1">Aminoglycoside phosphotransferase domain-containing protein</fullName>
    </recommendedName>
</protein>
<reference evidence="2 3" key="1">
    <citation type="submission" date="2024-09" db="EMBL/GenBank/DDBJ databases">
        <title>Itraconazole resistance in Madurella fahalii resulting from another homologue of gene encoding cytochrome P450 14-alpha sterol demethylase (CYP51).</title>
        <authorList>
            <person name="Yoshioka I."/>
            <person name="Fahal A.H."/>
            <person name="Kaneko S."/>
            <person name="Yaguchi T."/>
        </authorList>
    </citation>
    <scope>NUCLEOTIDE SEQUENCE [LARGE SCALE GENOMIC DNA]</scope>
    <source>
        <strain evidence="2 3">IFM 68171</strain>
    </source>
</reference>
<sequence length="240" mass="28217">MSRPFVPVTDNTATQHEAATMNFVAAKTSIPVPHVYCSFIHKNRAFILMERIHGQSLAKAWKILSDADRESIFTQLRGMMKELRALPPAPDTGIESCRGGSLRDSRIPRFRPRFGPFRTIQDFHLWLREYLRPEEHADRQDDQDWKDIKEMVAKQDGPWPPPVFTHGDLNPFNILVRGNRVVGIIDWEFAGWYPCYWEYTSAWYGNLTRQAWQDSIARFLDSYPVELRMEITRQKWWGEF</sequence>
<dbReference type="InterPro" id="IPR051678">
    <property type="entry name" value="AGP_Transferase"/>
</dbReference>
<name>A0ABQ0G2D0_9PEZI</name>
<dbReference type="RefSeq" id="XP_070913607.1">
    <property type="nucleotide sequence ID" value="XM_071057506.1"/>
</dbReference>
<dbReference type="GeneID" id="98172829"/>
<evidence type="ECO:0000313" key="2">
    <source>
        <dbReference type="EMBL" id="GAB1311874.1"/>
    </source>
</evidence>
<proteinExistence type="predicted"/>
<dbReference type="PANTHER" id="PTHR21310">
    <property type="entry name" value="AMINOGLYCOSIDE PHOSPHOTRANSFERASE-RELATED-RELATED"/>
    <property type="match status" value="1"/>
</dbReference>
<dbReference type="InterPro" id="IPR002575">
    <property type="entry name" value="Aminoglycoside_PTrfase"/>
</dbReference>
<keyword evidence="3" id="KW-1185">Reference proteome</keyword>
<feature type="domain" description="Aminoglycoside phosphotransferase" evidence="1">
    <location>
        <begin position="15"/>
        <end position="223"/>
    </location>
</feature>
<comment type="caution">
    <text evidence="2">The sequence shown here is derived from an EMBL/GenBank/DDBJ whole genome shotgun (WGS) entry which is preliminary data.</text>
</comment>
<dbReference type="SUPFAM" id="SSF56112">
    <property type="entry name" value="Protein kinase-like (PK-like)"/>
    <property type="match status" value="1"/>
</dbReference>
<gene>
    <name evidence="2" type="ORF">MFIFM68171_02084</name>
</gene>
<accession>A0ABQ0G2D0</accession>
<evidence type="ECO:0000259" key="1">
    <source>
        <dbReference type="Pfam" id="PF01636"/>
    </source>
</evidence>
<dbReference type="CDD" id="cd05120">
    <property type="entry name" value="APH_ChoK_like"/>
    <property type="match status" value="1"/>
</dbReference>
<dbReference type="InterPro" id="IPR011009">
    <property type="entry name" value="Kinase-like_dom_sf"/>
</dbReference>